<dbReference type="GO" id="GO:0042803">
    <property type="term" value="F:protein homodimerization activity"/>
    <property type="evidence" value="ECO:0007669"/>
    <property type="project" value="InterPro"/>
</dbReference>
<comment type="similarity">
    <text evidence="2 10 12">Belongs to the GrpE family.</text>
</comment>
<evidence type="ECO:0000256" key="2">
    <source>
        <dbReference type="ARBA" id="ARBA00009054"/>
    </source>
</evidence>
<proteinExistence type="inferred from homology"/>
<dbReference type="Gene3D" id="2.30.22.10">
    <property type="entry name" value="Head domain of nucleotide exchange factor GrpE"/>
    <property type="match status" value="1"/>
</dbReference>
<accession>Q3AQP4</accession>
<keyword evidence="13" id="KW-0175">Coiled coil</keyword>
<evidence type="ECO:0000256" key="11">
    <source>
        <dbReference type="RuleBase" id="RU000639"/>
    </source>
</evidence>
<evidence type="ECO:0000256" key="12">
    <source>
        <dbReference type="RuleBase" id="RU004478"/>
    </source>
</evidence>
<dbReference type="CDD" id="cd00446">
    <property type="entry name" value="GrpE"/>
    <property type="match status" value="1"/>
</dbReference>
<dbReference type="PANTHER" id="PTHR21237:SF23">
    <property type="entry name" value="GRPE PROTEIN HOMOLOG, MITOCHONDRIAL"/>
    <property type="match status" value="1"/>
</dbReference>
<dbReference type="KEGG" id="cch:Cag_1423"/>
<dbReference type="HAMAP" id="MF_01151">
    <property type="entry name" value="GrpE"/>
    <property type="match status" value="1"/>
</dbReference>
<dbReference type="PRINTS" id="PR00773">
    <property type="entry name" value="GRPEPROTEIN"/>
</dbReference>
<dbReference type="Gene3D" id="3.90.20.20">
    <property type="match status" value="1"/>
</dbReference>
<evidence type="ECO:0000256" key="9">
    <source>
        <dbReference type="ARBA" id="ARBA00076414"/>
    </source>
</evidence>
<dbReference type="PROSITE" id="PS01071">
    <property type="entry name" value="GRPE"/>
    <property type="match status" value="1"/>
</dbReference>
<name>Q3AQP4_CHLCH</name>
<keyword evidence="6 10" id="KW-0143">Chaperone</keyword>
<dbReference type="AlphaFoldDB" id="Q3AQP4"/>
<evidence type="ECO:0000313" key="15">
    <source>
        <dbReference type="EMBL" id="ABB28681.1"/>
    </source>
</evidence>
<evidence type="ECO:0000256" key="3">
    <source>
        <dbReference type="ARBA" id="ARBA00011738"/>
    </source>
</evidence>
<dbReference type="GO" id="GO:0005737">
    <property type="term" value="C:cytoplasm"/>
    <property type="evidence" value="ECO:0007669"/>
    <property type="project" value="UniProtKB-SubCell"/>
</dbReference>
<dbReference type="GO" id="GO:0051087">
    <property type="term" value="F:protein-folding chaperone binding"/>
    <property type="evidence" value="ECO:0007669"/>
    <property type="project" value="InterPro"/>
</dbReference>
<dbReference type="eggNOG" id="COG0576">
    <property type="taxonomic scope" value="Bacteria"/>
</dbReference>
<dbReference type="GO" id="GO:0051082">
    <property type="term" value="F:unfolded protein binding"/>
    <property type="evidence" value="ECO:0007669"/>
    <property type="project" value="TreeGrafter"/>
</dbReference>
<keyword evidence="5 10" id="KW-0346">Stress response</keyword>
<dbReference type="GO" id="GO:0006457">
    <property type="term" value="P:protein folding"/>
    <property type="evidence" value="ECO:0007669"/>
    <property type="project" value="InterPro"/>
</dbReference>
<sequence>MKKRLLRNLFTKQHTMDNIHTVPGYNSDANQPPQEPTAENIPLAEGVSGNANMPLESRIAELEAELEQQKEQVAKFREEVLRKAADFENFRRQKEREITLTASRAFENVIRDLLPLVDDIRRLLHHAPPEGEAAQIARPYIEGVEMVQKNLEKWLNEKGVVPIESKGMKLDVNFHEAISQMEHPDAEADTVIEEYQTGYLLGDKVIRHAKVIVAR</sequence>
<evidence type="ECO:0000256" key="13">
    <source>
        <dbReference type="SAM" id="Coils"/>
    </source>
</evidence>
<dbReference type="HOGENOM" id="CLU_057217_5_2_10"/>
<evidence type="ECO:0000256" key="6">
    <source>
        <dbReference type="ARBA" id="ARBA00023186"/>
    </source>
</evidence>
<gene>
    <name evidence="10" type="primary">grpE</name>
    <name evidence="15" type="ordered locus">Cag_1423</name>
</gene>
<dbReference type="InterPro" id="IPR000740">
    <property type="entry name" value="GrpE"/>
</dbReference>
<comment type="function">
    <text evidence="7 10 11">Participates actively in the response to hyperosmotic and heat shock by preventing the aggregation of stress-denatured proteins, in association with DnaK and GrpE. It is the nucleotide exchange factor for DnaK and may function as a thermosensor. Unfolded proteins bind initially to DnaJ; upon interaction with the DnaJ-bound protein, DnaK hydrolyzes its bound ATP, resulting in the formation of a stable complex. GrpE releases ADP from DnaK; ATP binding to DnaK triggers the release of the substrate protein, thus completing the reaction cycle. Several rounds of ATP-dependent interactions between DnaJ, DnaK and GrpE are required for fully efficient folding.</text>
</comment>
<dbReference type="EMBL" id="CP000108">
    <property type="protein sequence ID" value="ABB28681.1"/>
    <property type="molecule type" value="Genomic_DNA"/>
</dbReference>
<dbReference type="InterPro" id="IPR013805">
    <property type="entry name" value="GrpE_CC"/>
</dbReference>
<evidence type="ECO:0000256" key="8">
    <source>
        <dbReference type="ARBA" id="ARBA00072274"/>
    </source>
</evidence>
<dbReference type="SUPFAM" id="SSF51064">
    <property type="entry name" value="Head domain of nucleotide exchange factor GrpE"/>
    <property type="match status" value="1"/>
</dbReference>
<evidence type="ECO:0000256" key="5">
    <source>
        <dbReference type="ARBA" id="ARBA00023016"/>
    </source>
</evidence>
<dbReference type="FunFam" id="2.30.22.10:FF:000001">
    <property type="entry name" value="Protein GrpE"/>
    <property type="match status" value="1"/>
</dbReference>
<dbReference type="SUPFAM" id="SSF58014">
    <property type="entry name" value="Coiled-coil domain of nucleotide exchange factor GrpE"/>
    <property type="match status" value="1"/>
</dbReference>
<organism evidence="15">
    <name type="scientific">Chlorobium chlorochromatii (strain CaD3)</name>
    <dbReference type="NCBI Taxonomy" id="340177"/>
    <lineage>
        <taxon>Bacteria</taxon>
        <taxon>Pseudomonadati</taxon>
        <taxon>Chlorobiota</taxon>
        <taxon>Chlorobiia</taxon>
        <taxon>Chlorobiales</taxon>
        <taxon>Chlorobiaceae</taxon>
        <taxon>Chlorobium/Pelodictyon group</taxon>
        <taxon>Chlorobium</taxon>
    </lineage>
</organism>
<reference evidence="15" key="1">
    <citation type="submission" date="2005-08" db="EMBL/GenBank/DDBJ databases">
        <title>Complete sequence of Chlorobium chlorochromatii CaD3.</title>
        <authorList>
            <person name="Copeland A."/>
            <person name="Lucas S."/>
            <person name="Lapidus A."/>
            <person name="Barry K."/>
            <person name="Detter J.C."/>
            <person name="Glavina T."/>
            <person name="Hammon N."/>
            <person name="Israni S."/>
            <person name="Pitluck S."/>
            <person name="Bryant D."/>
            <person name="Schmutz J."/>
            <person name="Larimer F."/>
            <person name="Land M."/>
            <person name="Kyrpides N."/>
            <person name="Ivanova N."/>
            <person name="Richardson P."/>
        </authorList>
    </citation>
    <scope>NUCLEOTIDE SEQUENCE [LARGE SCALE GENOMIC DNA]</scope>
    <source>
        <strain evidence="15">CaD3</strain>
    </source>
</reference>
<dbReference type="InterPro" id="IPR009012">
    <property type="entry name" value="GrpE_head"/>
</dbReference>
<dbReference type="GO" id="GO:0000774">
    <property type="term" value="F:adenyl-nucleotide exchange factor activity"/>
    <property type="evidence" value="ECO:0007669"/>
    <property type="project" value="InterPro"/>
</dbReference>
<evidence type="ECO:0000256" key="4">
    <source>
        <dbReference type="ARBA" id="ARBA00022490"/>
    </source>
</evidence>
<dbReference type="PANTHER" id="PTHR21237">
    <property type="entry name" value="GRPE PROTEIN"/>
    <property type="match status" value="1"/>
</dbReference>
<feature type="region of interest" description="Disordered" evidence="14">
    <location>
        <begin position="18"/>
        <end position="50"/>
    </location>
</feature>
<dbReference type="Pfam" id="PF01025">
    <property type="entry name" value="GrpE"/>
    <property type="match status" value="1"/>
</dbReference>
<evidence type="ECO:0000256" key="7">
    <source>
        <dbReference type="ARBA" id="ARBA00053401"/>
    </source>
</evidence>
<evidence type="ECO:0000256" key="14">
    <source>
        <dbReference type="SAM" id="MobiDB-lite"/>
    </source>
</evidence>
<dbReference type="STRING" id="340177.Cag_1423"/>
<comment type="subunit">
    <text evidence="3 10">Homodimer.</text>
</comment>
<protein>
    <recommendedName>
        <fullName evidence="8 10">Protein GrpE</fullName>
    </recommendedName>
    <alternativeName>
        <fullName evidence="9 10">HSP-70 cofactor</fullName>
    </alternativeName>
</protein>
<keyword evidence="4 10" id="KW-0963">Cytoplasm</keyword>
<evidence type="ECO:0000256" key="1">
    <source>
        <dbReference type="ARBA" id="ARBA00004496"/>
    </source>
</evidence>
<feature type="coiled-coil region" evidence="13">
    <location>
        <begin position="52"/>
        <end position="86"/>
    </location>
</feature>
<comment type="subcellular location">
    <subcellularLocation>
        <location evidence="1 10">Cytoplasm</location>
    </subcellularLocation>
</comment>
<evidence type="ECO:0000256" key="10">
    <source>
        <dbReference type="HAMAP-Rule" id="MF_01151"/>
    </source>
</evidence>